<keyword evidence="5" id="KW-0229">DNA integration</keyword>
<accession>A0A8S5SBA2</accession>
<dbReference type="EMBL" id="BK032565">
    <property type="protein sequence ID" value="DAF48209.1"/>
    <property type="molecule type" value="Genomic_DNA"/>
</dbReference>
<dbReference type="PANTHER" id="PTHR30349:SF64">
    <property type="entry name" value="PROPHAGE INTEGRASE INTD-RELATED"/>
    <property type="match status" value="1"/>
</dbReference>
<dbReference type="Pfam" id="PF00589">
    <property type="entry name" value="Phage_integrase"/>
    <property type="match status" value="1"/>
</dbReference>
<dbReference type="InterPro" id="IPR013762">
    <property type="entry name" value="Integrase-like_cat_sf"/>
</dbReference>
<proteinExistence type="inferred from homology"/>
<dbReference type="PROSITE" id="PS51898">
    <property type="entry name" value="TYR_RECOMBINASE"/>
    <property type="match status" value="1"/>
</dbReference>
<evidence type="ECO:0000256" key="3">
    <source>
        <dbReference type="ARBA" id="ARBA00022679"/>
    </source>
</evidence>
<evidence type="ECO:0000256" key="8">
    <source>
        <dbReference type="ARBA" id="ARBA00023195"/>
    </source>
</evidence>
<dbReference type="Gene3D" id="1.10.443.10">
    <property type="entry name" value="Intergrase catalytic core"/>
    <property type="match status" value="1"/>
</dbReference>
<dbReference type="InterPro" id="IPR044068">
    <property type="entry name" value="CB"/>
</dbReference>
<keyword evidence="8" id="KW-1179">Viral genome integration</keyword>
<keyword evidence="4" id="KW-0378">Hydrolase</keyword>
<dbReference type="PROSITE" id="PS51900">
    <property type="entry name" value="CB"/>
    <property type="match status" value="1"/>
</dbReference>
<dbReference type="PANTHER" id="PTHR30349">
    <property type="entry name" value="PHAGE INTEGRASE-RELATED"/>
    <property type="match status" value="1"/>
</dbReference>
<reference evidence="12" key="1">
    <citation type="journal article" date="2021" name="Proc. Natl. Acad. Sci. U.S.A.">
        <title>A Catalog of Tens of Thousands of Viruses from Human Metagenomes Reveals Hidden Associations with Chronic Diseases.</title>
        <authorList>
            <person name="Tisza M.J."/>
            <person name="Buck C.B."/>
        </authorList>
    </citation>
    <scope>NUCLEOTIDE SEQUENCE</scope>
    <source>
        <strain evidence="12">CtJLl6</strain>
    </source>
</reference>
<evidence type="ECO:0000259" key="10">
    <source>
        <dbReference type="PROSITE" id="PS51898"/>
    </source>
</evidence>
<keyword evidence="7" id="KW-0233">DNA recombination</keyword>
<keyword evidence="6 9" id="KW-0238">DNA-binding</keyword>
<evidence type="ECO:0000256" key="1">
    <source>
        <dbReference type="ARBA" id="ARBA00008857"/>
    </source>
</evidence>
<evidence type="ECO:0000256" key="9">
    <source>
        <dbReference type="PROSITE-ProRule" id="PRU01248"/>
    </source>
</evidence>
<dbReference type="InterPro" id="IPR050090">
    <property type="entry name" value="Tyrosine_recombinase_XerCD"/>
</dbReference>
<keyword evidence="3" id="KW-0808">Transferase</keyword>
<evidence type="ECO:0000256" key="2">
    <source>
        <dbReference type="ARBA" id="ARBA00016082"/>
    </source>
</evidence>
<dbReference type="InterPro" id="IPR010998">
    <property type="entry name" value="Integrase_recombinase_N"/>
</dbReference>
<dbReference type="GO" id="GO:0015074">
    <property type="term" value="P:DNA integration"/>
    <property type="evidence" value="ECO:0007669"/>
    <property type="project" value="UniProtKB-KW"/>
</dbReference>
<dbReference type="GO" id="GO:0006310">
    <property type="term" value="P:DNA recombination"/>
    <property type="evidence" value="ECO:0007669"/>
    <property type="project" value="UniProtKB-KW"/>
</dbReference>
<keyword evidence="8" id="KW-1160">Virus entry into host cell</keyword>
<dbReference type="GO" id="GO:0003677">
    <property type="term" value="F:DNA binding"/>
    <property type="evidence" value="ECO:0007669"/>
    <property type="project" value="UniProtKB-UniRule"/>
</dbReference>
<evidence type="ECO:0000256" key="4">
    <source>
        <dbReference type="ARBA" id="ARBA00022801"/>
    </source>
</evidence>
<evidence type="ECO:0000256" key="7">
    <source>
        <dbReference type="ARBA" id="ARBA00023172"/>
    </source>
</evidence>
<dbReference type="SUPFAM" id="SSF56349">
    <property type="entry name" value="DNA breaking-rejoining enzymes"/>
    <property type="match status" value="1"/>
</dbReference>
<sequence length="357" mass="42685">MSYKIKYKEVIKIARSTVYNQITSSEKLEKVNPENKELGEDWLEYLESIDRSPQSVIAYRSDLNIFWVWNSEYNKDKFFTDLTKREVAKFQNHALNVWKWSPNRIRRVKSCLSSLSNYIENVLDDEEEFENFRGIIRKIENPAKEVVREKTILSDEQVDFLLQELVNRKEFEKACAVAIAAYSGMRKGELLQMKVEFFNDEHFVYDSMWKTDKVRAKGFGKLGHQLNKFILYGAKQYIDLWLEYRKENEIESEWMFITSYRDEDGNKKYRQRKDVDSWMEEFSSILDVDFYLHSLRHFTCTKLHRLNLPSHVIQEFFGWQSSEMLKIYNDLTAEDEFSKYFDKDGIKEISQGSISDI</sequence>
<name>A0A8S5SBA2_9CAUD</name>
<dbReference type="Gene3D" id="1.10.150.130">
    <property type="match status" value="1"/>
</dbReference>
<feature type="domain" description="Tyr recombinase" evidence="10">
    <location>
        <begin position="148"/>
        <end position="341"/>
    </location>
</feature>
<evidence type="ECO:0000256" key="6">
    <source>
        <dbReference type="ARBA" id="ARBA00023125"/>
    </source>
</evidence>
<evidence type="ECO:0000313" key="12">
    <source>
        <dbReference type="EMBL" id="DAF48209.1"/>
    </source>
</evidence>
<dbReference type="CDD" id="cd00397">
    <property type="entry name" value="DNA_BRE_C"/>
    <property type="match status" value="1"/>
</dbReference>
<feature type="domain" description="Core-binding (CB)" evidence="11">
    <location>
        <begin position="33"/>
        <end position="120"/>
    </location>
</feature>
<evidence type="ECO:0000256" key="5">
    <source>
        <dbReference type="ARBA" id="ARBA00022908"/>
    </source>
</evidence>
<evidence type="ECO:0000259" key="11">
    <source>
        <dbReference type="PROSITE" id="PS51900"/>
    </source>
</evidence>
<dbReference type="InterPro" id="IPR002104">
    <property type="entry name" value="Integrase_catalytic"/>
</dbReference>
<dbReference type="GO" id="GO:0044826">
    <property type="term" value="P:viral genome integration into host DNA"/>
    <property type="evidence" value="ECO:0007669"/>
    <property type="project" value="UniProtKB-KW"/>
</dbReference>
<dbReference type="GO" id="GO:0075713">
    <property type="term" value="P:establishment of integrated proviral latency"/>
    <property type="evidence" value="ECO:0007669"/>
    <property type="project" value="UniProtKB-KW"/>
</dbReference>
<dbReference type="GO" id="GO:0016787">
    <property type="term" value="F:hydrolase activity"/>
    <property type="evidence" value="ECO:0007669"/>
    <property type="project" value="UniProtKB-KW"/>
</dbReference>
<organism evidence="12">
    <name type="scientific">Siphoviridae sp. ctJLl6</name>
    <dbReference type="NCBI Taxonomy" id="2827836"/>
    <lineage>
        <taxon>Viruses</taxon>
        <taxon>Duplodnaviria</taxon>
        <taxon>Heunggongvirae</taxon>
        <taxon>Uroviricota</taxon>
        <taxon>Caudoviricetes</taxon>
    </lineage>
</organism>
<dbReference type="InterPro" id="IPR011010">
    <property type="entry name" value="DNA_brk_join_enz"/>
</dbReference>
<dbReference type="GO" id="GO:0016740">
    <property type="term" value="F:transferase activity"/>
    <property type="evidence" value="ECO:0007669"/>
    <property type="project" value="UniProtKB-KW"/>
</dbReference>
<protein>
    <recommendedName>
        <fullName evidence="2">Integrase</fullName>
    </recommendedName>
</protein>
<comment type="similarity">
    <text evidence="1">Belongs to the 'phage' integrase family.</text>
</comment>